<sequence>MGLRVLHVVPGLDPAAGGPSRSVLGLARAQAAIGASVTLVACGTGQVSASEMTGSGDAAVGAPNALLIRLGPFLTQRFAIPGPRLMSILHRSIQRADIVHLHSLWNGVITQAGWFGRFCRKPMVLSPRGMLDAHNMRRREGFKQWYLRLVEQRNLEALAAFHFLDETERAGCDWLAPARERPCVIQPNGLDLEGLRQRLASVPADLPSRAVPDPAARHLVFLGRLNVIKGLELQLEILAQLRAAGEPAHLHWIGPDDGEWPKLRELATRLGVSDVLHWHGPVYGDERLGWLRAADAVLLTSHYECNSNMAAETLAVGGALVATDTCHLDRAALAGAARVVPRQPGALSAALLELFHDASATAALRGAGIAFARAELDWAPLAARMLIFYQGLLDGSRTCAA</sequence>
<evidence type="ECO:0000313" key="3">
    <source>
        <dbReference type="Proteomes" id="UP001138768"/>
    </source>
</evidence>
<feature type="domain" description="Glycosyltransferase subfamily 4-like N-terminal" evidence="1">
    <location>
        <begin position="17"/>
        <end position="186"/>
    </location>
</feature>
<dbReference type="PANTHER" id="PTHR12526:SF638">
    <property type="entry name" value="SPORE COAT PROTEIN SA"/>
    <property type="match status" value="1"/>
</dbReference>
<evidence type="ECO:0000259" key="1">
    <source>
        <dbReference type="Pfam" id="PF13579"/>
    </source>
</evidence>
<dbReference type="AlphaFoldDB" id="A0A9X0WBY2"/>
<comment type="caution">
    <text evidence="2">The sequence shown here is derived from an EMBL/GenBank/DDBJ whole genome shotgun (WGS) entry which is preliminary data.</text>
</comment>
<evidence type="ECO:0000313" key="2">
    <source>
        <dbReference type="EMBL" id="MBK1620619.1"/>
    </source>
</evidence>
<dbReference type="Pfam" id="PF13579">
    <property type="entry name" value="Glyco_trans_4_4"/>
    <property type="match status" value="1"/>
</dbReference>
<gene>
    <name evidence="2" type="ORF">CKO42_19740</name>
</gene>
<accession>A0A9X0WBY2</accession>
<dbReference type="Pfam" id="PF13692">
    <property type="entry name" value="Glyco_trans_1_4"/>
    <property type="match status" value="1"/>
</dbReference>
<name>A0A9X0WBY2_9GAMM</name>
<dbReference type="PANTHER" id="PTHR12526">
    <property type="entry name" value="GLYCOSYLTRANSFERASE"/>
    <property type="match status" value="1"/>
</dbReference>
<dbReference type="RefSeq" id="WP_200247791.1">
    <property type="nucleotide sequence ID" value="NZ_NRRY01000044.1"/>
</dbReference>
<reference evidence="2 3" key="1">
    <citation type="journal article" date="2020" name="Microorganisms">
        <title>Osmotic Adaptation and Compatible Solute Biosynthesis of Phototrophic Bacteria as Revealed from Genome Analyses.</title>
        <authorList>
            <person name="Imhoff J.F."/>
            <person name="Rahn T."/>
            <person name="Kunzel S."/>
            <person name="Keller A."/>
            <person name="Neulinger S.C."/>
        </authorList>
    </citation>
    <scope>NUCLEOTIDE SEQUENCE [LARGE SCALE GENOMIC DNA]</scope>
    <source>
        <strain evidence="2 3">DSM 25653</strain>
    </source>
</reference>
<dbReference type="InterPro" id="IPR028098">
    <property type="entry name" value="Glyco_trans_4-like_N"/>
</dbReference>
<keyword evidence="3" id="KW-1185">Reference proteome</keyword>
<dbReference type="GO" id="GO:0016757">
    <property type="term" value="F:glycosyltransferase activity"/>
    <property type="evidence" value="ECO:0007669"/>
    <property type="project" value="UniProtKB-ARBA"/>
</dbReference>
<proteinExistence type="predicted"/>
<dbReference type="EMBL" id="NRRY01000044">
    <property type="protein sequence ID" value="MBK1620619.1"/>
    <property type="molecule type" value="Genomic_DNA"/>
</dbReference>
<organism evidence="2 3">
    <name type="scientific">Lamprobacter modestohalophilus</name>
    <dbReference type="NCBI Taxonomy" id="1064514"/>
    <lineage>
        <taxon>Bacteria</taxon>
        <taxon>Pseudomonadati</taxon>
        <taxon>Pseudomonadota</taxon>
        <taxon>Gammaproteobacteria</taxon>
        <taxon>Chromatiales</taxon>
        <taxon>Chromatiaceae</taxon>
        <taxon>Lamprobacter</taxon>
    </lineage>
</organism>
<dbReference type="Proteomes" id="UP001138768">
    <property type="component" value="Unassembled WGS sequence"/>
</dbReference>
<protein>
    <recommendedName>
        <fullName evidence="1">Glycosyltransferase subfamily 4-like N-terminal domain-containing protein</fullName>
    </recommendedName>
</protein>
<dbReference type="Gene3D" id="3.40.50.2000">
    <property type="entry name" value="Glycogen Phosphorylase B"/>
    <property type="match status" value="2"/>
</dbReference>
<dbReference type="SUPFAM" id="SSF53756">
    <property type="entry name" value="UDP-Glycosyltransferase/glycogen phosphorylase"/>
    <property type="match status" value="1"/>
</dbReference>